<dbReference type="GO" id="GO:0005829">
    <property type="term" value="C:cytosol"/>
    <property type="evidence" value="ECO:0007669"/>
    <property type="project" value="TreeGrafter"/>
</dbReference>
<evidence type="ECO:0000256" key="7">
    <source>
        <dbReference type="HAMAP-Rule" id="MF_00178"/>
    </source>
</evidence>
<dbReference type="Pfam" id="PF00885">
    <property type="entry name" value="DMRL_synthase"/>
    <property type="match status" value="1"/>
</dbReference>
<accession>A0A7K3W0G5</accession>
<comment type="pathway">
    <text evidence="1 7">Cofactor biosynthesis; riboflavin biosynthesis; riboflavin from 2-hydroxy-3-oxobutyl phosphate and 5-amino-6-(D-ribitylamino)uracil: step 1/2.</text>
</comment>
<reference evidence="8 9" key="1">
    <citation type="submission" date="2020-02" db="EMBL/GenBank/DDBJ databases">
        <title>Geodermatophilus sabuli CPCC 205279 I12A-02694.</title>
        <authorList>
            <person name="Jiang Z."/>
        </authorList>
    </citation>
    <scope>NUCLEOTIDE SEQUENCE [LARGE SCALE GENOMIC DNA]</scope>
    <source>
        <strain evidence="8 9">I12A-02694</strain>
    </source>
</reference>
<comment type="function">
    <text evidence="7">Catalyzes the formation of 6,7-dimethyl-8-ribityllumazine by condensation of 5-amino-6-(D-ribitylamino)uracil with 3,4-dihydroxy-2-butanone 4-phosphate. This is the penultimate step in the biosynthesis of riboflavin.</text>
</comment>
<feature type="binding site" evidence="7">
    <location>
        <position position="127"/>
    </location>
    <ligand>
        <name>(2S)-2-hydroxy-3-oxobutyl phosphate</name>
        <dbReference type="ChEBI" id="CHEBI:58830"/>
    </ligand>
</feature>
<dbReference type="Gene3D" id="3.40.50.960">
    <property type="entry name" value="Lumazine/riboflavin synthase"/>
    <property type="match status" value="1"/>
</dbReference>
<keyword evidence="9" id="KW-1185">Reference proteome</keyword>
<evidence type="ECO:0000256" key="6">
    <source>
        <dbReference type="ARBA" id="ARBA00048785"/>
    </source>
</evidence>
<gene>
    <name evidence="7" type="primary">ribH</name>
    <name evidence="8" type="ORF">GCU56_10850</name>
</gene>
<proteinExistence type="inferred from homology"/>
<dbReference type="PANTHER" id="PTHR21058:SF0">
    <property type="entry name" value="6,7-DIMETHYL-8-RIBITYLLUMAZINE SYNTHASE"/>
    <property type="match status" value="1"/>
</dbReference>
<dbReference type="EMBL" id="JAAGWF010000010">
    <property type="protein sequence ID" value="NEK58369.1"/>
    <property type="molecule type" value="Genomic_DNA"/>
</dbReference>
<dbReference type="HAMAP" id="MF_00178">
    <property type="entry name" value="Lumazine_synth"/>
    <property type="match status" value="1"/>
</dbReference>
<comment type="catalytic activity">
    <reaction evidence="6 7">
        <text>(2S)-2-hydroxy-3-oxobutyl phosphate + 5-amino-6-(D-ribitylamino)uracil = 6,7-dimethyl-8-(1-D-ribityl)lumazine + phosphate + 2 H2O + H(+)</text>
        <dbReference type="Rhea" id="RHEA:26152"/>
        <dbReference type="ChEBI" id="CHEBI:15377"/>
        <dbReference type="ChEBI" id="CHEBI:15378"/>
        <dbReference type="ChEBI" id="CHEBI:15934"/>
        <dbReference type="ChEBI" id="CHEBI:43474"/>
        <dbReference type="ChEBI" id="CHEBI:58201"/>
        <dbReference type="ChEBI" id="CHEBI:58830"/>
        <dbReference type="EC" id="2.5.1.78"/>
    </reaction>
</comment>
<dbReference type="AlphaFoldDB" id="A0A7K3W0G5"/>
<keyword evidence="4 7" id="KW-0686">Riboflavin biosynthesis</keyword>
<sequence>MSRDGAPEAQPVDAAGLTLGIVATTWHAELTGALLERAVAAARACGIAEPTVVRVPGAVELPVVAQALTERHDAVVALGVVVRGGTPHFEYVCDAVTAGLTRVALDAGRPVGNGVLTCDTEQQARDRAGLPGSAEDKGWEAAVAALATALTLRDLRGPQRATGFSVTPAAGGGRA</sequence>
<dbReference type="CDD" id="cd09209">
    <property type="entry name" value="Lumazine_synthase-I"/>
    <property type="match status" value="1"/>
</dbReference>
<dbReference type="GO" id="GO:0009231">
    <property type="term" value="P:riboflavin biosynthetic process"/>
    <property type="evidence" value="ECO:0007669"/>
    <property type="project" value="UniProtKB-UniRule"/>
</dbReference>
<dbReference type="GO" id="GO:0009349">
    <property type="term" value="C:riboflavin synthase complex"/>
    <property type="evidence" value="ECO:0007669"/>
    <property type="project" value="UniProtKB-UniRule"/>
</dbReference>
<protein>
    <recommendedName>
        <fullName evidence="3 7">6,7-dimethyl-8-ribityllumazine synthase</fullName>
        <shortName evidence="7">DMRL synthase</shortName>
        <shortName evidence="7">LS</shortName>
        <shortName evidence="7">Lumazine synthase</shortName>
        <ecNumber evidence="3 7">2.5.1.78</ecNumber>
    </recommendedName>
</protein>
<dbReference type="GO" id="GO:0000906">
    <property type="term" value="F:6,7-dimethyl-8-ribityllumazine synthase activity"/>
    <property type="evidence" value="ECO:0007669"/>
    <property type="project" value="UniProtKB-UniRule"/>
</dbReference>
<name>A0A7K3W0G5_9ACTN</name>
<feature type="active site" description="Proton donor" evidence="7">
    <location>
        <position position="88"/>
    </location>
</feature>
<evidence type="ECO:0000256" key="1">
    <source>
        <dbReference type="ARBA" id="ARBA00004917"/>
    </source>
</evidence>
<feature type="binding site" evidence="7">
    <location>
        <position position="26"/>
    </location>
    <ligand>
        <name>5-amino-6-(D-ribitylamino)uracil</name>
        <dbReference type="ChEBI" id="CHEBI:15934"/>
    </ligand>
</feature>
<keyword evidence="5 7" id="KW-0808">Transferase</keyword>
<dbReference type="EC" id="2.5.1.78" evidence="3 7"/>
<feature type="binding site" evidence="7">
    <location>
        <begin position="58"/>
        <end position="60"/>
    </location>
    <ligand>
        <name>5-amino-6-(D-ribitylamino)uracil</name>
        <dbReference type="ChEBI" id="CHEBI:15934"/>
    </ligand>
</feature>
<evidence type="ECO:0000256" key="4">
    <source>
        <dbReference type="ARBA" id="ARBA00022619"/>
    </source>
</evidence>
<evidence type="ECO:0000256" key="3">
    <source>
        <dbReference type="ARBA" id="ARBA00012664"/>
    </source>
</evidence>
<dbReference type="PANTHER" id="PTHR21058">
    <property type="entry name" value="6,7-DIMETHYL-8-RIBITYLLUMAZINE SYNTHASE DMRL SYNTHASE LUMAZINE SYNTHASE"/>
    <property type="match status" value="1"/>
</dbReference>
<dbReference type="RefSeq" id="WP_163481746.1">
    <property type="nucleotide sequence ID" value="NZ_JAAGWF010000010.1"/>
</dbReference>
<dbReference type="SUPFAM" id="SSF52121">
    <property type="entry name" value="Lumazine synthase"/>
    <property type="match status" value="1"/>
</dbReference>
<dbReference type="NCBIfam" id="TIGR00114">
    <property type="entry name" value="lumazine-synth"/>
    <property type="match status" value="1"/>
</dbReference>
<dbReference type="Proteomes" id="UP000470246">
    <property type="component" value="Unassembled WGS sequence"/>
</dbReference>
<evidence type="ECO:0000313" key="9">
    <source>
        <dbReference type="Proteomes" id="UP000470246"/>
    </source>
</evidence>
<evidence type="ECO:0000313" key="8">
    <source>
        <dbReference type="EMBL" id="NEK58369.1"/>
    </source>
</evidence>
<dbReference type="UniPathway" id="UPA00275">
    <property type="reaction ID" value="UER00404"/>
</dbReference>
<comment type="caution">
    <text evidence="8">The sequence shown here is derived from an EMBL/GenBank/DDBJ whole genome shotgun (WGS) entry which is preliminary data.</text>
</comment>
<evidence type="ECO:0000256" key="2">
    <source>
        <dbReference type="ARBA" id="ARBA00007424"/>
    </source>
</evidence>
<feature type="binding site" evidence="7">
    <location>
        <begin position="85"/>
        <end position="86"/>
    </location>
    <ligand>
        <name>(2S)-2-hydroxy-3-oxobutyl phosphate</name>
        <dbReference type="ChEBI" id="CHEBI:58830"/>
    </ligand>
</feature>
<comment type="similarity">
    <text evidence="2 7">Belongs to the DMRL synthase family.</text>
</comment>
<feature type="binding site" evidence="7">
    <location>
        <position position="113"/>
    </location>
    <ligand>
        <name>5-amino-6-(D-ribitylamino)uracil</name>
        <dbReference type="ChEBI" id="CHEBI:15934"/>
    </ligand>
</feature>
<evidence type="ECO:0000256" key="5">
    <source>
        <dbReference type="ARBA" id="ARBA00022679"/>
    </source>
</evidence>
<feature type="binding site" evidence="7">
    <location>
        <begin position="80"/>
        <end position="82"/>
    </location>
    <ligand>
        <name>5-amino-6-(D-ribitylamino)uracil</name>
        <dbReference type="ChEBI" id="CHEBI:15934"/>
    </ligand>
</feature>
<dbReference type="InterPro" id="IPR034964">
    <property type="entry name" value="LS"/>
</dbReference>
<dbReference type="InterPro" id="IPR036467">
    <property type="entry name" value="LS/RS_sf"/>
</dbReference>
<organism evidence="8 9">
    <name type="scientific">Geodermatophilus sabuli</name>
    <dbReference type="NCBI Taxonomy" id="1564158"/>
    <lineage>
        <taxon>Bacteria</taxon>
        <taxon>Bacillati</taxon>
        <taxon>Actinomycetota</taxon>
        <taxon>Actinomycetes</taxon>
        <taxon>Geodermatophilales</taxon>
        <taxon>Geodermatophilaceae</taxon>
        <taxon>Geodermatophilus</taxon>
    </lineage>
</organism>
<dbReference type="InterPro" id="IPR002180">
    <property type="entry name" value="LS/RS"/>
</dbReference>